<dbReference type="InterPro" id="IPR011705">
    <property type="entry name" value="BACK"/>
</dbReference>
<dbReference type="InterPro" id="IPR042345">
    <property type="entry name" value="Btbd7"/>
</dbReference>
<evidence type="ECO:0000259" key="2">
    <source>
        <dbReference type="PROSITE" id="PS50097"/>
    </source>
</evidence>
<keyword evidence="3" id="KW-1185">Reference proteome</keyword>
<dbReference type="Pfam" id="PF07707">
    <property type="entry name" value="BACK"/>
    <property type="match status" value="1"/>
</dbReference>
<dbReference type="InterPro" id="IPR011333">
    <property type="entry name" value="SKP1/BTB/POZ_sf"/>
</dbReference>
<dbReference type="GO" id="GO:0061138">
    <property type="term" value="P:morphogenesis of a branching epithelium"/>
    <property type="evidence" value="ECO:0007669"/>
    <property type="project" value="InterPro"/>
</dbReference>
<dbReference type="AlphaFoldDB" id="A0A1I7XFD6"/>
<evidence type="ECO:0000256" key="1">
    <source>
        <dbReference type="SAM" id="MobiDB-lite"/>
    </source>
</evidence>
<dbReference type="PANTHER" id="PTHR16064">
    <property type="entry name" value="BTB POZ DOMAIN CONTAINING 7"/>
    <property type="match status" value="1"/>
</dbReference>
<dbReference type="PANTHER" id="PTHR16064:SF3">
    <property type="entry name" value="BTB_POZ DOMAIN-CONTAINING PROTEIN 7"/>
    <property type="match status" value="1"/>
</dbReference>
<dbReference type="SUPFAM" id="SSF54695">
    <property type="entry name" value="POZ domain"/>
    <property type="match status" value="2"/>
</dbReference>
<evidence type="ECO:0000313" key="4">
    <source>
        <dbReference type="WBParaSite" id="Hba_16441"/>
    </source>
</evidence>
<dbReference type="Gene3D" id="3.30.710.10">
    <property type="entry name" value="Potassium Channel Kv1.1, Chain A"/>
    <property type="match status" value="2"/>
</dbReference>
<dbReference type="InterPro" id="IPR036397">
    <property type="entry name" value="RNaseH_sf"/>
</dbReference>
<dbReference type="PROSITE" id="PS50097">
    <property type="entry name" value="BTB"/>
    <property type="match status" value="1"/>
</dbReference>
<sequence length="827" mass="94250">MGGSNSSLGLKNKISSDLDRLKPTAEQRTPKTRSKLAALAYSSSRHLSKLSLKRKCVNRDKVKSFRDLISTWPLHDVETLYELNTSRVLAGLRDAMDLARPYALSIGEQLLKSDSHNLTLLLQGVPFPVHRRIITTRCDRIRSMLEEQEASVLNINFCSEHHITENDLRMFITYIYTDYWSGSHDILTELKEWFGCHRSLMEDLYTSEKLALTEGDLVIVLTSKDTLAEEHQRTKAHLPDFCVRCDSEVIAARSSLLGGLLRKKDTKQIVLDETLLPRGFASLFIHFLYTDELDLNRVSDTAVSESSLSEARAIVSGRSPHSPLHRAIHLIHIAKFFALDKLAQLCEDVMVSSLCVESCVSVLSWARDGGSQFVARQAQKYLESEFAHIASTHHLFDVSLESLTQCVESQFVQASEVEILEAIVRWGEHELLRRMEEREPNVVADTSHSISRRGVRRADLCGAELKDIISPLTPLLRTDYVLPPFHQACIFHITSLNNAYRRGILERAPLKNLVCPSTCEINADIHWFRPDGNAPGPRYYIPYYKMTKSLLRSAYDRGEATLPHFQSVVSCDLQLDVVNRMPQILSQDRFEQARVQVLSAIEHADSQYRIRRFPRIFHRRMAVHMMYYLQISLRVLRMLEIDPETIEVILKETDENNKNFKNSYLAGTSQRSEQDYHWPDIMTLEKKELAQSTASYTAKQIADAIRRSRKAVTNVLLLQEEYGARKSSGRPGKYNDRGKGQACGQRRIAPMKSVGLVACILQNPHVGSVMLWSTFSVMGLVDLAFMSTKMNNVDYQHVLRHHLFPYLQRFPGVSFTFQQDNATVHAS</sequence>
<feature type="region of interest" description="Disordered" evidence="1">
    <location>
        <begin position="1"/>
        <end position="35"/>
    </location>
</feature>
<dbReference type="InterPro" id="IPR000210">
    <property type="entry name" value="BTB/POZ_dom"/>
</dbReference>
<dbReference type="Gene3D" id="3.30.420.10">
    <property type="entry name" value="Ribonuclease H-like superfamily/Ribonuclease H"/>
    <property type="match status" value="1"/>
</dbReference>
<name>A0A1I7XFD6_HETBA</name>
<proteinExistence type="predicted"/>
<feature type="compositionally biased region" description="Polar residues" evidence="1">
    <location>
        <begin position="1"/>
        <end position="13"/>
    </location>
</feature>
<dbReference type="GO" id="GO:0003676">
    <property type="term" value="F:nucleic acid binding"/>
    <property type="evidence" value="ECO:0007669"/>
    <property type="project" value="InterPro"/>
</dbReference>
<reference evidence="4" key="1">
    <citation type="submission" date="2016-11" db="UniProtKB">
        <authorList>
            <consortium name="WormBaseParasite"/>
        </authorList>
    </citation>
    <scope>IDENTIFICATION</scope>
</reference>
<evidence type="ECO:0000313" key="3">
    <source>
        <dbReference type="Proteomes" id="UP000095283"/>
    </source>
</evidence>
<feature type="domain" description="BTB" evidence="2">
    <location>
        <begin position="116"/>
        <end position="178"/>
    </location>
</feature>
<dbReference type="WBParaSite" id="Hba_16441">
    <property type="protein sequence ID" value="Hba_16441"/>
    <property type="gene ID" value="Hba_16441"/>
</dbReference>
<organism evidence="3 4">
    <name type="scientific">Heterorhabditis bacteriophora</name>
    <name type="common">Entomopathogenic nematode worm</name>
    <dbReference type="NCBI Taxonomy" id="37862"/>
    <lineage>
        <taxon>Eukaryota</taxon>
        <taxon>Metazoa</taxon>
        <taxon>Ecdysozoa</taxon>
        <taxon>Nematoda</taxon>
        <taxon>Chromadorea</taxon>
        <taxon>Rhabditida</taxon>
        <taxon>Rhabditina</taxon>
        <taxon>Rhabditomorpha</taxon>
        <taxon>Strongyloidea</taxon>
        <taxon>Heterorhabditidae</taxon>
        <taxon>Heterorhabditis</taxon>
    </lineage>
</organism>
<accession>A0A1I7XFD6</accession>
<feature type="compositionally biased region" description="Basic and acidic residues" evidence="1">
    <location>
        <begin position="14"/>
        <end position="29"/>
    </location>
</feature>
<dbReference type="Gene3D" id="1.25.40.420">
    <property type="match status" value="1"/>
</dbReference>
<dbReference type="Proteomes" id="UP000095283">
    <property type="component" value="Unplaced"/>
</dbReference>
<protein>
    <submittedName>
        <fullName evidence="4">BTB domain-containing protein</fullName>
    </submittedName>
</protein>